<keyword evidence="5" id="KW-0694">RNA-binding</keyword>
<dbReference type="GO" id="GO:0005730">
    <property type="term" value="C:nucleolus"/>
    <property type="evidence" value="ECO:0007669"/>
    <property type="project" value="TreeGrafter"/>
</dbReference>
<dbReference type="InterPro" id="IPR012677">
    <property type="entry name" value="Nucleotide-bd_a/b_plait_sf"/>
</dbReference>
<dbReference type="Proteomes" id="UP000226192">
    <property type="component" value="Unassembled WGS sequence"/>
</dbReference>
<dbReference type="PANTHER" id="PTHR13112:SF0">
    <property type="entry name" value="FI21285P1"/>
    <property type="match status" value="1"/>
</dbReference>
<reference evidence="8 9" key="1">
    <citation type="submission" date="2017-06" db="EMBL/GenBank/DDBJ databases">
        <title>Ant-infecting Ophiocordyceps genomes reveal a high diversity of potential behavioral manipulation genes and a possible major role for enterotoxins.</title>
        <authorList>
            <person name="De Bekker C."/>
            <person name="Evans H.C."/>
            <person name="Brachmann A."/>
            <person name="Hughes D.P."/>
        </authorList>
    </citation>
    <scope>NUCLEOTIDE SEQUENCE [LARGE SCALE GENOMIC DNA]</scope>
    <source>
        <strain evidence="8 9">Map64</strain>
    </source>
</reference>
<dbReference type="OrthoDB" id="18087at2759"/>
<dbReference type="Pfam" id="PF00076">
    <property type="entry name" value="RRM_1"/>
    <property type="match status" value="1"/>
</dbReference>
<comment type="caution">
    <text evidence="8">The sequence shown here is derived from an EMBL/GenBank/DDBJ whole genome shotgun (WGS) entry which is preliminary data.</text>
</comment>
<feature type="region of interest" description="Disordered" evidence="6">
    <location>
        <begin position="357"/>
        <end position="439"/>
    </location>
</feature>
<proteinExistence type="inferred from homology"/>
<feature type="compositionally biased region" description="Polar residues" evidence="6">
    <location>
        <begin position="621"/>
        <end position="641"/>
    </location>
</feature>
<feature type="compositionally biased region" description="Polar residues" evidence="6">
    <location>
        <begin position="36"/>
        <end position="55"/>
    </location>
</feature>
<keyword evidence="9" id="KW-1185">Reference proteome</keyword>
<gene>
    <name evidence="8" type="ORF">CDD81_7470</name>
</gene>
<comment type="subcellular location">
    <subcellularLocation>
        <location evidence="1">Nucleus</location>
    </subcellularLocation>
</comment>
<dbReference type="GO" id="GO:0003729">
    <property type="term" value="F:mRNA binding"/>
    <property type="evidence" value="ECO:0007669"/>
    <property type="project" value="TreeGrafter"/>
</dbReference>
<keyword evidence="4" id="KW-0539">Nucleus</keyword>
<feature type="region of interest" description="Disordered" evidence="6">
    <location>
        <begin position="224"/>
        <end position="245"/>
    </location>
</feature>
<evidence type="ECO:0000313" key="8">
    <source>
        <dbReference type="EMBL" id="PHH66415.1"/>
    </source>
</evidence>
<sequence length="641" mass="66962">MSASAPQAISRRPNGAPMASISQPRETLNRAPASFSRASVASNKTPQAKASNEPQPQRPTVKGKGSPDTAKNATTADGASRRAKTKAAIEGAKAVIRRLPPGMTEAEFTSILGSEYALNQGKVDWFSYRSGKVSVDPSKPSRPSRAYLHIMCKDDIIPLCQIVRSATWEDARSTFTSPCLIGPPVLDFATYKRIPSTKSRSDPRQGTIDQDQEFMDFLEELANPTPSKASVQGDDADEAAKDEAKVTTTPLVEYLKEKSANKGKDHASSKGAKTSLAKGKGVAKEEDLIKKRTREAKPDGKISDPVKILTKKTPTEMAADAAKNVAGQLSGTAATDAPKSRRAGIAAAARILQRDLGLSPGSAHRRARHDAAKADADTKASLGKEPMAKMGEGQSLPSDAAAASSSQIPKSHVEPFVAPEPQSMGRRGRGGRTADKGKAAEIPNALVMNPPVILKKKSEYQATEATLGTHSPFHDKTANGSATSSASANPRINGGGKAPSMHKKTATVTAGATRAFVKNVSSSQGVTEASLRQALEAFGAVTSIEVDKRKNFAYVDFAHHQGFLGAVNASPVQVGQTIVQIVERKDKRPLGSGPVASSGGSDRGYARGRRGRGGGGGSSSKANGVTNGVAILSSTNSGGTG</sequence>
<feature type="region of interest" description="Disordered" evidence="6">
    <location>
        <begin position="585"/>
        <end position="641"/>
    </location>
</feature>
<dbReference type="CDD" id="cd00590">
    <property type="entry name" value="RRM_SF"/>
    <property type="match status" value="1"/>
</dbReference>
<protein>
    <recommendedName>
        <fullName evidence="7">RRM domain-containing protein</fullName>
    </recommendedName>
</protein>
<evidence type="ECO:0000256" key="1">
    <source>
        <dbReference type="ARBA" id="ARBA00004123"/>
    </source>
</evidence>
<dbReference type="InterPro" id="IPR000504">
    <property type="entry name" value="RRM_dom"/>
</dbReference>
<dbReference type="GO" id="GO:0000184">
    <property type="term" value="P:nuclear-transcribed mRNA catabolic process, nonsense-mediated decay"/>
    <property type="evidence" value="ECO:0007669"/>
    <property type="project" value="UniProtKB-KW"/>
</dbReference>
<dbReference type="GO" id="GO:0045727">
    <property type="term" value="P:positive regulation of translation"/>
    <property type="evidence" value="ECO:0007669"/>
    <property type="project" value="TreeGrafter"/>
</dbReference>
<comment type="similarity">
    <text evidence="2">Belongs to the RENT3 family.</text>
</comment>
<dbReference type="InterPro" id="IPR005120">
    <property type="entry name" value="UPF3_dom"/>
</dbReference>
<dbReference type="STRING" id="1399860.A0A2C5YA91"/>
<dbReference type="InterPro" id="IPR039722">
    <property type="entry name" value="Upf3"/>
</dbReference>
<evidence type="ECO:0000256" key="3">
    <source>
        <dbReference type="ARBA" id="ARBA00023161"/>
    </source>
</evidence>
<feature type="region of interest" description="Disordered" evidence="6">
    <location>
        <begin position="1"/>
        <end position="87"/>
    </location>
</feature>
<dbReference type="SMART" id="SM00360">
    <property type="entry name" value="RRM"/>
    <property type="match status" value="1"/>
</dbReference>
<dbReference type="PANTHER" id="PTHR13112">
    <property type="entry name" value="UPF3 REGULATOR OF NONSENSE TRANSCRIPTS-LIKE PROTEIN"/>
    <property type="match status" value="1"/>
</dbReference>
<dbReference type="PROSITE" id="PS50102">
    <property type="entry name" value="RRM"/>
    <property type="match status" value="1"/>
</dbReference>
<evidence type="ECO:0000256" key="2">
    <source>
        <dbReference type="ARBA" id="ARBA00005991"/>
    </source>
</evidence>
<dbReference type="GO" id="GO:0005737">
    <property type="term" value="C:cytoplasm"/>
    <property type="evidence" value="ECO:0007669"/>
    <property type="project" value="TreeGrafter"/>
</dbReference>
<feature type="compositionally biased region" description="Low complexity" evidence="6">
    <location>
        <begin position="478"/>
        <end position="489"/>
    </location>
</feature>
<dbReference type="SUPFAM" id="SSF54928">
    <property type="entry name" value="RNA-binding domain, RBD"/>
    <property type="match status" value="2"/>
</dbReference>
<evidence type="ECO:0000256" key="4">
    <source>
        <dbReference type="ARBA" id="ARBA00023242"/>
    </source>
</evidence>
<dbReference type="EMBL" id="NJET01000008">
    <property type="protein sequence ID" value="PHH66415.1"/>
    <property type="molecule type" value="Genomic_DNA"/>
</dbReference>
<evidence type="ECO:0000256" key="6">
    <source>
        <dbReference type="SAM" id="MobiDB-lite"/>
    </source>
</evidence>
<dbReference type="Gene3D" id="3.30.70.330">
    <property type="match status" value="2"/>
</dbReference>
<evidence type="ECO:0000259" key="7">
    <source>
        <dbReference type="PROSITE" id="PS50102"/>
    </source>
</evidence>
<dbReference type="AlphaFoldDB" id="A0A2C5YA91"/>
<name>A0A2C5YA91_9HYPO</name>
<dbReference type="CDD" id="cd12455">
    <property type="entry name" value="RRM_like_Smg4_UPF3"/>
    <property type="match status" value="1"/>
</dbReference>
<dbReference type="InterPro" id="IPR035979">
    <property type="entry name" value="RBD_domain_sf"/>
</dbReference>
<feature type="domain" description="RRM" evidence="7">
    <location>
        <begin position="513"/>
        <end position="578"/>
    </location>
</feature>
<evidence type="ECO:0000256" key="5">
    <source>
        <dbReference type="PROSITE-ProRule" id="PRU00176"/>
    </source>
</evidence>
<dbReference type="Pfam" id="PF03467">
    <property type="entry name" value="Smg4_UPF3"/>
    <property type="match status" value="1"/>
</dbReference>
<organism evidence="8 9">
    <name type="scientific">Ophiocordyceps australis</name>
    <dbReference type="NCBI Taxonomy" id="1399860"/>
    <lineage>
        <taxon>Eukaryota</taxon>
        <taxon>Fungi</taxon>
        <taxon>Dikarya</taxon>
        <taxon>Ascomycota</taxon>
        <taxon>Pezizomycotina</taxon>
        <taxon>Sordariomycetes</taxon>
        <taxon>Hypocreomycetidae</taxon>
        <taxon>Hypocreales</taxon>
        <taxon>Ophiocordycipitaceae</taxon>
        <taxon>Ophiocordyceps</taxon>
    </lineage>
</organism>
<accession>A0A2C5YA91</accession>
<evidence type="ECO:0000313" key="9">
    <source>
        <dbReference type="Proteomes" id="UP000226192"/>
    </source>
</evidence>
<feature type="compositionally biased region" description="Basic and acidic residues" evidence="6">
    <location>
        <begin position="369"/>
        <end position="378"/>
    </location>
</feature>
<feature type="region of interest" description="Disordered" evidence="6">
    <location>
        <begin position="467"/>
        <end position="502"/>
    </location>
</feature>
<feature type="region of interest" description="Disordered" evidence="6">
    <location>
        <begin position="257"/>
        <end position="285"/>
    </location>
</feature>
<feature type="compositionally biased region" description="Basic and acidic residues" evidence="6">
    <location>
        <begin position="257"/>
        <end position="268"/>
    </location>
</feature>
<keyword evidence="3" id="KW-0866">Nonsense-mediated mRNA decay</keyword>